<comment type="caution">
    <text evidence="3">The sequence shown here is derived from an EMBL/GenBank/DDBJ whole genome shotgun (WGS) entry which is preliminary data.</text>
</comment>
<dbReference type="EMBL" id="JACHLR010000010">
    <property type="protein sequence ID" value="MBB4859161.1"/>
    <property type="molecule type" value="Genomic_DNA"/>
</dbReference>
<sequence length="178" mass="19249">MRRVALLLSCALLAGCNQASGGAAPDTLQASADAVDGDTVSVHFRLLGVDAVERRQQCERKDRCWKCGKAASSLVSDVLDRAPATIAMTGEETYGRPVAIVSAGGKDLGLTLIRTGFAVPMAQYLRDDPERLRAYEEAYAAAKADRIGMHAGEWIEPGEWRKGRRLSCERRPSLSTAR</sequence>
<keyword evidence="1" id="KW-0732">Signal</keyword>
<evidence type="ECO:0000313" key="3">
    <source>
        <dbReference type="EMBL" id="MBB4859161.1"/>
    </source>
</evidence>
<accession>A0A7W7NWB8</accession>
<gene>
    <name evidence="3" type="ORF">HNO88_002490</name>
</gene>
<keyword evidence="4" id="KW-1185">Reference proteome</keyword>
<organism evidence="3 4">
    <name type="scientific">Novosphingobium chloroacetimidivorans</name>
    <dbReference type="NCBI Taxonomy" id="1428314"/>
    <lineage>
        <taxon>Bacteria</taxon>
        <taxon>Pseudomonadati</taxon>
        <taxon>Pseudomonadota</taxon>
        <taxon>Alphaproteobacteria</taxon>
        <taxon>Sphingomonadales</taxon>
        <taxon>Sphingomonadaceae</taxon>
        <taxon>Novosphingobium</taxon>
    </lineage>
</organism>
<name>A0A7W7NWB8_9SPHN</name>
<dbReference type="PROSITE" id="PS51257">
    <property type="entry name" value="PROKAR_LIPOPROTEIN"/>
    <property type="match status" value="1"/>
</dbReference>
<reference evidence="3 4" key="1">
    <citation type="submission" date="2020-08" db="EMBL/GenBank/DDBJ databases">
        <title>Functional genomics of gut bacteria from endangered species of beetles.</title>
        <authorList>
            <person name="Carlos-Shanley C."/>
        </authorList>
    </citation>
    <scope>NUCLEOTIDE SEQUENCE [LARGE SCALE GENOMIC DNA]</scope>
    <source>
        <strain evidence="3 4">S00245</strain>
    </source>
</reference>
<feature type="chain" id="PRO_5031083857" evidence="1">
    <location>
        <begin position="20"/>
        <end position="178"/>
    </location>
</feature>
<feature type="signal peptide" evidence="1">
    <location>
        <begin position="1"/>
        <end position="19"/>
    </location>
</feature>
<feature type="domain" description="TNase-like" evidence="2">
    <location>
        <begin position="23"/>
        <end position="152"/>
    </location>
</feature>
<evidence type="ECO:0000259" key="2">
    <source>
        <dbReference type="SMART" id="SM00318"/>
    </source>
</evidence>
<dbReference type="GO" id="GO:0004519">
    <property type="term" value="F:endonuclease activity"/>
    <property type="evidence" value="ECO:0007669"/>
    <property type="project" value="UniProtKB-KW"/>
</dbReference>
<protein>
    <submittedName>
        <fullName evidence="3">Endonuclease YncB(Thermonuclease family)</fullName>
    </submittedName>
</protein>
<dbReference type="Proteomes" id="UP000555448">
    <property type="component" value="Unassembled WGS sequence"/>
</dbReference>
<dbReference type="InterPro" id="IPR035437">
    <property type="entry name" value="SNase_OB-fold_sf"/>
</dbReference>
<dbReference type="SMART" id="SM00318">
    <property type="entry name" value="SNc"/>
    <property type="match status" value="1"/>
</dbReference>
<dbReference type="RefSeq" id="WP_184245533.1">
    <property type="nucleotide sequence ID" value="NZ_JACHLR010000010.1"/>
</dbReference>
<keyword evidence="3" id="KW-0378">Hydrolase</keyword>
<proteinExistence type="predicted"/>
<evidence type="ECO:0000256" key="1">
    <source>
        <dbReference type="SAM" id="SignalP"/>
    </source>
</evidence>
<keyword evidence="3" id="KW-0540">Nuclease</keyword>
<dbReference type="SUPFAM" id="SSF50199">
    <property type="entry name" value="Staphylococcal nuclease"/>
    <property type="match status" value="1"/>
</dbReference>
<dbReference type="Gene3D" id="2.40.50.90">
    <property type="match status" value="1"/>
</dbReference>
<dbReference type="InterPro" id="IPR016071">
    <property type="entry name" value="Staphylococal_nuclease_OB-fold"/>
</dbReference>
<keyword evidence="3" id="KW-0255">Endonuclease</keyword>
<evidence type="ECO:0000313" key="4">
    <source>
        <dbReference type="Proteomes" id="UP000555448"/>
    </source>
</evidence>
<dbReference type="Pfam" id="PF00565">
    <property type="entry name" value="SNase"/>
    <property type="match status" value="1"/>
</dbReference>
<dbReference type="AlphaFoldDB" id="A0A7W7NWB8"/>